<dbReference type="OrthoDB" id="10065749at2759"/>
<dbReference type="EMBL" id="CAHIKZ030000286">
    <property type="protein sequence ID" value="CAE1166265.1"/>
    <property type="molecule type" value="Genomic_DNA"/>
</dbReference>
<evidence type="ECO:0000313" key="3">
    <source>
        <dbReference type="EMBL" id="CAE1166265.1"/>
    </source>
</evidence>
<keyword evidence="4" id="KW-1185">Reference proteome</keyword>
<dbReference type="InterPro" id="IPR053921">
    <property type="entry name" value="MKRN2OS-like_C"/>
</dbReference>
<feature type="domain" description="MKRN2 opposite strand protein-like N-terminal" evidence="2">
    <location>
        <begin position="28"/>
        <end position="54"/>
    </location>
</feature>
<proteinExistence type="predicted"/>
<evidence type="ECO:0000313" key="4">
    <source>
        <dbReference type="Proteomes" id="UP000597762"/>
    </source>
</evidence>
<evidence type="ECO:0000259" key="1">
    <source>
        <dbReference type="Pfam" id="PF16044"/>
    </source>
</evidence>
<evidence type="ECO:0000259" key="2">
    <source>
        <dbReference type="Pfam" id="PF22795"/>
    </source>
</evidence>
<dbReference type="InterPro" id="IPR032016">
    <property type="entry name" value="MKRN2OS-like"/>
</dbReference>
<dbReference type="Pfam" id="PF22795">
    <property type="entry name" value="DUF4796_N"/>
    <property type="match status" value="1"/>
</dbReference>
<dbReference type="Proteomes" id="UP000597762">
    <property type="component" value="Unassembled WGS sequence"/>
</dbReference>
<evidence type="ECO:0008006" key="5">
    <source>
        <dbReference type="Google" id="ProtNLM"/>
    </source>
</evidence>
<organism evidence="3 4">
    <name type="scientific">Acanthosepion pharaonis</name>
    <name type="common">Pharaoh cuttlefish</name>
    <name type="synonym">Sepia pharaonis</name>
    <dbReference type="NCBI Taxonomy" id="158019"/>
    <lineage>
        <taxon>Eukaryota</taxon>
        <taxon>Metazoa</taxon>
        <taxon>Spiralia</taxon>
        <taxon>Lophotrochozoa</taxon>
        <taxon>Mollusca</taxon>
        <taxon>Cephalopoda</taxon>
        <taxon>Coleoidea</taxon>
        <taxon>Decapodiformes</taxon>
        <taxon>Sepiida</taxon>
        <taxon>Sepiina</taxon>
        <taxon>Sepiidae</taxon>
        <taxon>Acanthosepion</taxon>
    </lineage>
</organism>
<dbReference type="PANTHER" id="PTHR33963:SF2">
    <property type="entry name" value="MKRN2 OPPOSITE STRAND PROTEIN"/>
    <property type="match status" value="1"/>
</dbReference>
<dbReference type="Pfam" id="PF16044">
    <property type="entry name" value="DUF4796_C"/>
    <property type="match status" value="1"/>
</dbReference>
<dbReference type="AlphaFoldDB" id="A0A812B0C9"/>
<dbReference type="InterPro" id="IPR053922">
    <property type="entry name" value="MKRN2OS-like_N"/>
</dbReference>
<accession>A0A812B0C9</accession>
<reference evidence="3" key="1">
    <citation type="submission" date="2021-01" db="EMBL/GenBank/DDBJ databases">
        <authorList>
            <person name="Li R."/>
            <person name="Bekaert M."/>
        </authorList>
    </citation>
    <scope>NUCLEOTIDE SEQUENCE</scope>
    <source>
        <strain evidence="3">Farmed</strain>
    </source>
</reference>
<comment type="caution">
    <text evidence="3">The sequence shown here is derived from an EMBL/GenBank/DDBJ whole genome shotgun (WGS) entry which is preliminary data.</text>
</comment>
<protein>
    <recommendedName>
        <fullName evidence="5">MKRN2 opposite strand protein</fullName>
    </recommendedName>
</protein>
<name>A0A812B0C9_ACAPH</name>
<feature type="domain" description="MKRN2 opposite strand protein-like C-terminal" evidence="1">
    <location>
        <begin position="64"/>
        <end position="219"/>
    </location>
</feature>
<sequence length="230" mass="26661">MSRFSHSHLPRETFLDFESGEDKEAIRCFQHCDKKTNILCLSQIPRICPLCRQDVTKTESLIPPFRLPSPLTKAKQNPFSVVVKPTIGNFLKDYQNSSNLHIGLTNSKGIVYDFDEHGIHVGSSSWNLCVTATLIQNITQQTLNVWDNLLNQFSQQVDWSPQRYDEEQHNCFTFVMEFFKFSQLLEAIPAATSKKEFIKEFLLPYTQKTKMYIAMYRQIAVKGYLCQPIH</sequence>
<gene>
    <name evidence="3" type="ORF">SPHA_8814</name>
</gene>
<dbReference type="PANTHER" id="PTHR33963">
    <property type="entry name" value="MKRN2 OPPOSITE STRAND PROTEIN"/>
    <property type="match status" value="1"/>
</dbReference>